<dbReference type="Gene3D" id="3.30.420.10">
    <property type="entry name" value="Ribonuclease H-like superfamily/Ribonuclease H"/>
    <property type="match status" value="1"/>
</dbReference>
<evidence type="ECO:0000313" key="10">
    <source>
        <dbReference type="Proteomes" id="UP000239434"/>
    </source>
</evidence>
<dbReference type="PANTHER" id="PTHR30231">
    <property type="entry name" value="DNA POLYMERASE III SUBUNIT EPSILON"/>
    <property type="match status" value="1"/>
</dbReference>
<comment type="catalytic activity">
    <reaction evidence="6">
        <text>DNA(n) + a 2'-deoxyribonucleoside 5'-triphosphate = DNA(n+1) + diphosphate</text>
        <dbReference type="Rhea" id="RHEA:22508"/>
        <dbReference type="Rhea" id="RHEA-COMP:17339"/>
        <dbReference type="Rhea" id="RHEA-COMP:17340"/>
        <dbReference type="ChEBI" id="CHEBI:33019"/>
        <dbReference type="ChEBI" id="CHEBI:61560"/>
        <dbReference type="ChEBI" id="CHEBI:173112"/>
        <dbReference type="EC" id="2.7.7.7"/>
    </reaction>
</comment>
<keyword evidence="2" id="KW-0540">Nuclease</keyword>
<dbReference type="SUPFAM" id="SSF53098">
    <property type="entry name" value="Ribonuclease H-like"/>
    <property type="match status" value="1"/>
</dbReference>
<dbReference type="Proteomes" id="UP000239434">
    <property type="component" value="Unassembled WGS sequence"/>
</dbReference>
<dbReference type="EC" id="2.7.7.7" evidence="1"/>
<evidence type="ECO:0000256" key="7">
    <source>
        <dbReference type="SAM" id="MobiDB-lite"/>
    </source>
</evidence>
<dbReference type="AlphaFoldDB" id="A0A2S9IJH2"/>
<dbReference type="InterPro" id="IPR036397">
    <property type="entry name" value="RNaseH_sf"/>
</dbReference>
<name>A0A2S9IJH2_9HYPH</name>
<dbReference type="InterPro" id="IPR006054">
    <property type="entry name" value="DnaQ"/>
</dbReference>
<protein>
    <recommendedName>
        <fullName evidence="1">DNA-directed DNA polymerase</fullName>
        <ecNumber evidence="1">2.7.7.7</ecNumber>
    </recommendedName>
</protein>
<dbReference type="GO" id="GO:0003887">
    <property type="term" value="F:DNA-directed DNA polymerase activity"/>
    <property type="evidence" value="ECO:0007669"/>
    <property type="project" value="UniProtKB-EC"/>
</dbReference>
<dbReference type="SMART" id="SM00479">
    <property type="entry name" value="EXOIII"/>
    <property type="match status" value="1"/>
</dbReference>
<keyword evidence="4" id="KW-0269">Exonuclease</keyword>
<keyword evidence="3" id="KW-0378">Hydrolase</keyword>
<feature type="domain" description="Exonuclease" evidence="8">
    <location>
        <begin position="16"/>
        <end position="183"/>
    </location>
</feature>
<feature type="region of interest" description="Disordered" evidence="7">
    <location>
        <begin position="186"/>
        <end position="217"/>
    </location>
</feature>
<dbReference type="NCBIfam" id="TIGR00573">
    <property type="entry name" value="dnaq"/>
    <property type="match status" value="1"/>
</dbReference>
<accession>A0A2S9IJH2</accession>
<comment type="caution">
    <text evidence="9">The sequence shown here is derived from an EMBL/GenBank/DDBJ whole genome shotgun (WGS) entry which is preliminary data.</text>
</comment>
<dbReference type="InterPro" id="IPR013520">
    <property type="entry name" value="Ribonucl_H"/>
</dbReference>
<evidence type="ECO:0000313" key="9">
    <source>
        <dbReference type="EMBL" id="PRD40659.1"/>
    </source>
</evidence>
<dbReference type="EMBL" id="PVBR01000035">
    <property type="protein sequence ID" value="PRD40659.1"/>
    <property type="molecule type" value="Genomic_DNA"/>
</dbReference>
<evidence type="ECO:0000256" key="2">
    <source>
        <dbReference type="ARBA" id="ARBA00022722"/>
    </source>
</evidence>
<dbReference type="GO" id="GO:0003677">
    <property type="term" value="F:DNA binding"/>
    <property type="evidence" value="ECO:0007669"/>
    <property type="project" value="InterPro"/>
</dbReference>
<dbReference type="PANTHER" id="PTHR30231:SF4">
    <property type="entry name" value="PROTEIN NEN2"/>
    <property type="match status" value="1"/>
</dbReference>
<dbReference type="Pfam" id="PF00929">
    <property type="entry name" value="RNase_T"/>
    <property type="match status" value="1"/>
</dbReference>
<evidence type="ECO:0000256" key="1">
    <source>
        <dbReference type="ARBA" id="ARBA00012417"/>
    </source>
</evidence>
<gene>
    <name evidence="9" type="ORF">C5748_25680</name>
</gene>
<dbReference type="GO" id="GO:0006260">
    <property type="term" value="P:DNA replication"/>
    <property type="evidence" value="ECO:0007669"/>
    <property type="project" value="InterPro"/>
</dbReference>
<proteinExistence type="predicted"/>
<evidence type="ECO:0000256" key="4">
    <source>
        <dbReference type="ARBA" id="ARBA00022839"/>
    </source>
</evidence>
<evidence type="ECO:0000256" key="5">
    <source>
        <dbReference type="ARBA" id="ARBA00025483"/>
    </source>
</evidence>
<organism evidence="9 10">
    <name type="scientific">Phyllobacterium phragmitis</name>
    <dbReference type="NCBI Taxonomy" id="2670329"/>
    <lineage>
        <taxon>Bacteria</taxon>
        <taxon>Pseudomonadati</taxon>
        <taxon>Pseudomonadota</taxon>
        <taxon>Alphaproteobacteria</taxon>
        <taxon>Hyphomicrobiales</taxon>
        <taxon>Phyllobacteriaceae</taxon>
        <taxon>Phyllobacterium</taxon>
    </lineage>
</organism>
<dbReference type="CDD" id="cd06127">
    <property type="entry name" value="DEDDh"/>
    <property type="match status" value="1"/>
</dbReference>
<keyword evidence="10" id="KW-1185">Reference proteome</keyword>
<evidence type="ECO:0000256" key="6">
    <source>
        <dbReference type="ARBA" id="ARBA00049244"/>
    </source>
</evidence>
<comment type="function">
    <text evidence="5">DNA polymerase III is a complex, multichain enzyme responsible for most of the replicative synthesis in bacteria. The epsilon subunit contain the editing function and is a proofreading 3'-5' exonuclease.</text>
</comment>
<dbReference type="GO" id="GO:0005829">
    <property type="term" value="C:cytosol"/>
    <property type="evidence" value="ECO:0007669"/>
    <property type="project" value="TreeGrafter"/>
</dbReference>
<reference evidence="9 10" key="1">
    <citation type="submission" date="2018-02" db="EMBL/GenBank/DDBJ databases">
        <title>The draft genome of Phyllobacterium sp. 1N-3.</title>
        <authorList>
            <person name="Liu L."/>
            <person name="Li L."/>
            <person name="Zhang X."/>
            <person name="Wang T."/>
            <person name="Liang L."/>
        </authorList>
    </citation>
    <scope>NUCLEOTIDE SEQUENCE [LARGE SCALE GENOMIC DNA]</scope>
    <source>
        <strain evidence="9 10">1N-3</strain>
    </source>
</reference>
<dbReference type="GO" id="GO:0008408">
    <property type="term" value="F:3'-5' exonuclease activity"/>
    <property type="evidence" value="ECO:0007669"/>
    <property type="project" value="TreeGrafter"/>
</dbReference>
<dbReference type="InterPro" id="IPR012337">
    <property type="entry name" value="RNaseH-like_sf"/>
</dbReference>
<evidence type="ECO:0000259" key="8">
    <source>
        <dbReference type="SMART" id="SM00479"/>
    </source>
</evidence>
<sequence length="217" mass="25110">MPDNIYKPAAHTRLRRIIVLDTETTGLLPYDRIVTLGAMRIEGDELQRQSLYLVFDPRKDSHPGALAVHGYDDWMTRFQDLFADLAPKIHRWLSWADELVMHNAEFDMRYVQRELRKADVEQLAQPTFCTMERARNVWRGESAKLDHCLKRIGLSRRERLHGALEDAYLTAGLYLHQIGSSGRLPPVNDWPNPKNLRAVPPRPAGVLPRRTPKRRSV</sequence>
<evidence type="ECO:0000256" key="3">
    <source>
        <dbReference type="ARBA" id="ARBA00022801"/>
    </source>
</evidence>
<dbReference type="RefSeq" id="WP_105745668.1">
    <property type="nucleotide sequence ID" value="NZ_PVBR01000035.1"/>
</dbReference>